<gene>
    <name evidence="2" type="ORF">NUU61_006701</name>
</gene>
<sequence length="228" mass="25516">MAFHYTYSYFRVSKTEDISASAQRYRELRLKALKTSPSSFSSTYDIEAAFTHADWIDRLTVPNQEVFICAATRHSNNNGLSFSEGAEWIGQVTLRGPLSATDFVLPEASGQPPQRPDEEEERWQMLSLFTLPEHRGKGLGGNLCQEALDFLRSYRASPPAVQVRLMVKPDNHATVKLYLRLGFVEAGKCTLAEALVANGDGHLLPKDPDPVKYADRQGLIMISRISRP</sequence>
<dbReference type="PROSITE" id="PS51186">
    <property type="entry name" value="GNAT"/>
    <property type="match status" value="1"/>
</dbReference>
<dbReference type="PANTHER" id="PTHR43617">
    <property type="entry name" value="L-AMINO ACID N-ACETYLTRANSFERASE"/>
    <property type="match status" value="1"/>
</dbReference>
<dbReference type="InterPro" id="IPR000182">
    <property type="entry name" value="GNAT_dom"/>
</dbReference>
<dbReference type="Pfam" id="PF00583">
    <property type="entry name" value="Acetyltransf_1"/>
    <property type="match status" value="1"/>
</dbReference>
<dbReference type="RefSeq" id="XP_056510028.1">
    <property type="nucleotide sequence ID" value="XM_056657228.1"/>
</dbReference>
<accession>A0A9W9K408</accession>
<keyword evidence="3" id="KW-1185">Reference proteome</keyword>
<dbReference type="GO" id="GO:0016747">
    <property type="term" value="F:acyltransferase activity, transferring groups other than amino-acyl groups"/>
    <property type="evidence" value="ECO:0007669"/>
    <property type="project" value="InterPro"/>
</dbReference>
<proteinExistence type="predicted"/>
<dbReference type="InterPro" id="IPR050276">
    <property type="entry name" value="MshD_Acetyltransferase"/>
</dbReference>
<reference evidence="2" key="1">
    <citation type="submission" date="2022-11" db="EMBL/GenBank/DDBJ databases">
        <authorList>
            <person name="Petersen C."/>
        </authorList>
    </citation>
    <scope>NUCLEOTIDE SEQUENCE</scope>
    <source>
        <strain evidence="2">IBT 34128</strain>
    </source>
</reference>
<feature type="domain" description="N-acetyltransferase" evidence="1">
    <location>
        <begin position="23"/>
        <end position="210"/>
    </location>
</feature>
<dbReference type="Gene3D" id="3.40.630.30">
    <property type="match status" value="1"/>
</dbReference>
<evidence type="ECO:0000313" key="3">
    <source>
        <dbReference type="Proteomes" id="UP001141434"/>
    </source>
</evidence>
<dbReference type="InterPro" id="IPR016181">
    <property type="entry name" value="Acyl_CoA_acyltransferase"/>
</dbReference>
<protein>
    <submittedName>
        <fullName evidence="2">Acyl-CoA N-acyltransferase</fullName>
    </submittedName>
</protein>
<dbReference type="SUPFAM" id="SSF55729">
    <property type="entry name" value="Acyl-CoA N-acyltransferases (Nat)"/>
    <property type="match status" value="1"/>
</dbReference>
<comment type="caution">
    <text evidence="2">The sequence shown here is derived from an EMBL/GenBank/DDBJ whole genome shotgun (WGS) entry which is preliminary data.</text>
</comment>
<organism evidence="2 3">
    <name type="scientific">Penicillium alfredii</name>
    <dbReference type="NCBI Taxonomy" id="1506179"/>
    <lineage>
        <taxon>Eukaryota</taxon>
        <taxon>Fungi</taxon>
        <taxon>Dikarya</taxon>
        <taxon>Ascomycota</taxon>
        <taxon>Pezizomycotina</taxon>
        <taxon>Eurotiomycetes</taxon>
        <taxon>Eurotiomycetidae</taxon>
        <taxon>Eurotiales</taxon>
        <taxon>Aspergillaceae</taxon>
        <taxon>Penicillium</taxon>
    </lineage>
</organism>
<dbReference type="OrthoDB" id="41532at2759"/>
<dbReference type="Proteomes" id="UP001141434">
    <property type="component" value="Unassembled WGS sequence"/>
</dbReference>
<name>A0A9W9K408_9EURO</name>
<evidence type="ECO:0000259" key="1">
    <source>
        <dbReference type="PROSITE" id="PS51186"/>
    </source>
</evidence>
<reference evidence="2" key="2">
    <citation type="journal article" date="2023" name="IMA Fungus">
        <title>Comparative genomic study of the Penicillium genus elucidates a diverse pangenome and 15 lateral gene transfer events.</title>
        <authorList>
            <person name="Petersen C."/>
            <person name="Sorensen T."/>
            <person name="Nielsen M.R."/>
            <person name="Sondergaard T.E."/>
            <person name="Sorensen J.L."/>
            <person name="Fitzpatrick D.A."/>
            <person name="Frisvad J.C."/>
            <person name="Nielsen K.L."/>
        </authorList>
    </citation>
    <scope>NUCLEOTIDE SEQUENCE</scope>
    <source>
        <strain evidence="2">IBT 34128</strain>
    </source>
</reference>
<evidence type="ECO:0000313" key="2">
    <source>
        <dbReference type="EMBL" id="KAJ5091831.1"/>
    </source>
</evidence>
<dbReference type="GeneID" id="81396397"/>
<dbReference type="PANTHER" id="PTHR43617:SF34">
    <property type="entry name" value="PUTATIVE-RELATED"/>
    <property type="match status" value="1"/>
</dbReference>
<dbReference type="AlphaFoldDB" id="A0A9W9K408"/>
<dbReference type="CDD" id="cd04301">
    <property type="entry name" value="NAT_SF"/>
    <property type="match status" value="1"/>
</dbReference>
<dbReference type="EMBL" id="JAPMSZ010000009">
    <property type="protein sequence ID" value="KAJ5091831.1"/>
    <property type="molecule type" value="Genomic_DNA"/>
</dbReference>